<keyword evidence="1" id="KW-0812">Transmembrane</keyword>
<proteinExistence type="predicted"/>
<sequence>MTLLLAHHIHGDRLTPVNMIGLVLCLLGMSLHGAAKHSKKLSFVGGRPLTVSSPTSLDSASRSGFDFEDRKKLLDDV</sequence>
<reference evidence="3" key="2">
    <citation type="submission" date="2020-10" db="UniProtKB">
        <authorList>
            <consortium name="WormBaseParasite"/>
        </authorList>
    </citation>
    <scope>IDENTIFICATION</scope>
</reference>
<evidence type="ECO:0000313" key="3">
    <source>
        <dbReference type="WBParaSite" id="Pan_g12848.t1"/>
    </source>
</evidence>
<keyword evidence="1" id="KW-1133">Transmembrane helix</keyword>
<organism evidence="2 3">
    <name type="scientific">Panagrellus redivivus</name>
    <name type="common">Microworm</name>
    <dbReference type="NCBI Taxonomy" id="6233"/>
    <lineage>
        <taxon>Eukaryota</taxon>
        <taxon>Metazoa</taxon>
        <taxon>Ecdysozoa</taxon>
        <taxon>Nematoda</taxon>
        <taxon>Chromadorea</taxon>
        <taxon>Rhabditida</taxon>
        <taxon>Tylenchina</taxon>
        <taxon>Panagrolaimomorpha</taxon>
        <taxon>Panagrolaimoidea</taxon>
        <taxon>Panagrolaimidae</taxon>
        <taxon>Panagrellus</taxon>
    </lineage>
</organism>
<evidence type="ECO:0000313" key="2">
    <source>
        <dbReference type="Proteomes" id="UP000492821"/>
    </source>
</evidence>
<keyword evidence="2" id="KW-1185">Reference proteome</keyword>
<evidence type="ECO:0000256" key="1">
    <source>
        <dbReference type="SAM" id="Phobius"/>
    </source>
</evidence>
<protein>
    <submittedName>
        <fullName evidence="3">Secreted protein</fullName>
    </submittedName>
</protein>
<keyword evidence="1" id="KW-0472">Membrane</keyword>
<feature type="transmembrane region" description="Helical" evidence="1">
    <location>
        <begin position="17"/>
        <end position="35"/>
    </location>
</feature>
<reference evidence="2" key="1">
    <citation type="journal article" date="2013" name="Genetics">
        <title>The draft genome and transcriptome of Panagrellus redivivus are shaped by the harsh demands of a free-living lifestyle.</title>
        <authorList>
            <person name="Srinivasan J."/>
            <person name="Dillman A.R."/>
            <person name="Macchietto M.G."/>
            <person name="Heikkinen L."/>
            <person name="Lakso M."/>
            <person name="Fracchia K.M."/>
            <person name="Antoshechkin I."/>
            <person name="Mortazavi A."/>
            <person name="Wong G."/>
            <person name="Sternberg P.W."/>
        </authorList>
    </citation>
    <scope>NUCLEOTIDE SEQUENCE [LARGE SCALE GENOMIC DNA]</scope>
    <source>
        <strain evidence="2">MT8872</strain>
    </source>
</reference>
<accession>A0A7E4UU97</accession>
<dbReference type="AlphaFoldDB" id="A0A7E4UU97"/>
<name>A0A7E4UU97_PANRE</name>
<dbReference type="Proteomes" id="UP000492821">
    <property type="component" value="Unassembled WGS sequence"/>
</dbReference>
<dbReference type="WBParaSite" id="Pan_g12848.t1">
    <property type="protein sequence ID" value="Pan_g12848.t1"/>
    <property type="gene ID" value="Pan_g12848"/>
</dbReference>